<name>A0A2K2FGE7_9CLOT</name>
<organism evidence="1 2">
    <name type="scientific">Clostridium thermosuccinogenes</name>
    <dbReference type="NCBI Taxonomy" id="84032"/>
    <lineage>
        <taxon>Bacteria</taxon>
        <taxon>Bacillati</taxon>
        <taxon>Bacillota</taxon>
        <taxon>Clostridia</taxon>
        <taxon>Eubacteriales</taxon>
        <taxon>Clostridiaceae</taxon>
        <taxon>Clostridium</taxon>
    </lineage>
</organism>
<keyword evidence="1" id="KW-0238">DNA-binding</keyword>
<proteinExistence type="predicted"/>
<dbReference type="Proteomes" id="UP000236151">
    <property type="component" value="Unassembled WGS sequence"/>
</dbReference>
<sequence length="66" mass="7716">MVTDYMSVNEASKKWGISVRRIQKLCAENRIDGAVRFSRVWAIPRDAQKPIDGRLKSQRERKQNRA</sequence>
<gene>
    <name evidence="1" type="ORF">CDQ84_12605</name>
</gene>
<evidence type="ECO:0000313" key="1">
    <source>
        <dbReference type="EMBL" id="PNT97854.1"/>
    </source>
</evidence>
<reference evidence="1 2" key="1">
    <citation type="submission" date="2017-06" db="EMBL/GenBank/DDBJ databases">
        <title>Investigating the central metabolism of Clostridium thermosuccinogenes.</title>
        <authorList>
            <person name="Koendjbiharie J.G."/>
            <person name="van Kranenburg R."/>
        </authorList>
    </citation>
    <scope>NUCLEOTIDE SEQUENCE [LARGE SCALE GENOMIC DNA]</scope>
    <source>
        <strain evidence="1 2">DSM 5806</strain>
    </source>
</reference>
<keyword evidence="2" id="KW-1185">Reference proteome</keyword>
<dbReference type="KEGG" id="cthd:CDO33_13555"/>
<dbReference type="OrthoDB" id="9799038at2"/>
<dbReference type="GO" id="GO:0003677">
    <property type="term" value="F:DNA binding"/>
    <property type="evidence" value="ECO:0007669"/>
    <property type="project" value="UniProtKB-KW"/>
</dbReference>
<comment type="caution">
    <text evidence="1">The sequence shown here is derived from an EMBL/GenBank/DDBJ whole genome shotgun (WGS) entry which is preliminary data.</text>
</comment>
<protein>
    <submittedName>
        <fullName evidence="1">DNA-binding protein</fullName>
    </submittedName>
</protein>
<evidence type="ECO:0000313" key="2">
    <source>
        <dbReference type="Proteomes" id="UP000236151"/>
    </source>
</evidence>
<dbReference type="RefSeq" id="WP_078697925.1">
    <property type="nucleotide sequence ID" value="NZ_CP021850.1"/>
</dbReference>
<dbReference type="EMBL" id="NIOJ01000033">
    <property type="protein sequence ID" value="PNT97854.1"/>
    <property type="molecule type" value="Genomic_DNA"/>
</dbReference>
<dbReference type="AlphaFoldDB" id="A0A2K2FGE7"/>
<accession>A0A2K2FGE7</accession>